<evidence type="ECO:0000313" key="3">
    <source>
        <dbReference type="Proteomes" id="UP001230328"/>
    </source>
</evidence>
<dbReference type="Proteomes" id="UP001230328">
    <property type="component" value="Unassembled WGS sequence"/>
</dbReference>
<keyword evidence="3" id="KW-1185">Reference proteome</keyword>
<sequence length="142" mass="16455">MDRFRQAFLRRFDLEHTFRFAKQTLGWTTPKLRTPEAADRWTWILIVAHTQLRLARPLAADLRRPWEKPAAPGRLTPTRVRRGFRNIRAHLACPTRVPKPRGTGPGRPPGAKNKHRAPRYDVGKTVKRLETLKAIGRPGRSW</sequence>
<evidence type="ECO:0000256" key="1">
    <source>
        <dbReference type="SAM" id="MobiDB-lite"/>
    </source>
</evidence>
<gene>
    <name evidence="2" type="ORF">QF035_010822</name>
</gene>
<evidence type="ECO:0008006" key="4">
    <source>
        <dbReference type="Google" id="ProtNLM"/>
    </source>
</evidence>
<feature type="region of interest" description="Disordered" evidence="1">
    <location>
        <begin position="89"/>
        <end position="122"/>
    </location>
</feature>
<reference evidence="2 3" key="1">
    <citation type="submission" date="2023-07" db="EMBL/GenBank/DDBJ databases">
        <title>Comparative genomics of wheat-associated soil bacteria to identify genetic determinants of phenazine resistance.</title>
        <authorList>
            <person name="Mouncey N."/>
        </authorList>
    </citation>
    <scope>NUCLEOTIDE SEQUENCE [LARGE SCALE GENOMIC DNA]</scope>
    <source>
        <strain evidence="2 3">V2I4</strain>
    </source>
</reference>
<name>A0ABU0TBV5_9ACTN</name>
<comment type="caution">
    <text evidence="2">The sequence shown here is derived from an EMBL/GenBank/DDBJ whole genome shotgun (WGS) entry which is preliminary data.</text>
</comment>
<dbReference type="EMBL" id="JAUSZI010000002">
    <property type="protein sequence ID" value="MDQ1033240.1"/>
    <property type="molecule type" value="Genomic_DNA"/>
</dbReference>
<evidence type="ECO:0000313" key="2">
    <source>
        <dbReference type="EMBL" id="MDQ1033240.1"/>
    </source>
</evidence>
<protein>
    <recommendedName>
        <fullName evidence="4">Transposase</fullName>
    </recommendedName>
</protein>
<accession>A0ABU0TBV5</accession>
<proteinExistence type="predicted"/>
<organism evidence="2 3">
    <name type="scientific">Streptomyces umbrinus</name>
    <dbReference type="NCBI Taxonomy" id="67370"/>
    <lineage>
        <taxon>Bacteria</taxon>
        <taxon>Bacillati</taxon>
        <taxon>Actinomycetota</taxon>
        <taxon>Actinomycetes</taxon>
        <taxon>Kitasatosporales</taxon>
        <taxon>Streptomycetaceae</taxon>
        <taxon>Streptomyces</taxon>
        <taxon>Streptomyces phaeochromogenes group</taxon>
    </lineage>
</organism>